<evidence type="ECO:0000313" key="3">
    <source>
        <dbReference type="EMBL" id="GAA4958864.1"/>
    </source>
</evidence>
<keyword evidence="3" id="KW-0547">Nucleotide-binding</keyword>
<dbReference type="Proteomes" id="UP001409585">
    <property type="component" value="Unassembled WGS sequence"/>
</dbReference>
<organism evidence="3 4">
    <name type="scientific">Halioxenophilus aromaticivorans</name>
    <dbReference type="NCBI Taxonomy" id="1306992"/>
    <lineage>
        <taxon>Bacteria</taxon>
        <taxon>Pseudomonadati</taxon>
        <taxon>Pseudomonadota</taxon>
        <taxon>Gammaproteobacteria</taxon>
        <taxon>Alteromonadales</taxon>
        <taxon>Alteromonadaceae</taxon>
        <taxon>Halioxenophilus</taxon>
    </lineage>
</organism>
<dbReference type="InterPro" id="IPR027417">
    <property type="entry name" value="P-loop_NTPase"/>
</dbReference>
<dbReference type="SUPFAM" id="SSF52540">
    <property type="entry name" value="P-loop containing nucleoside triphosphate hydrolases"/>
    <property type="match status" value="1"/>
</dbReference>
<keyword evidence="3" id="KW-0067">ATP-binding</keyword>
<sequence length="353" mass="39464">MDELNNIDITRVTNLNFKIPHRNWKQALAEAYILMTTAMPGEVICIYGPSRAGKSSMLLELRNAICGNPKQNQNEMPFVLLEIDNNGGKAAFSYKAFLLDMLELIQHPIYSTRNSGGWSDFTKSKRSERATEVVLAQALVESLKNMNTLFWVLDEAQHVRYAGKDVLAASGVMDAIKNLAKKASVVLVICGTYPVLQSINYSGHLENRKHDVHLARYRNTDDDLKEFIWILDNYGSNLDLAAPLGSLRNCAEILYKGSFGCIGSVRAILYRASVYAALEHKKINLSHIQRGLKSPNQLVTAAMEIWDGERLLGSEPCMVLEEVVMTQTPIAKSKASGKPFQRKPKRYDAGNRL</sequence>
<dbReference type="InterPro" id="IPR049945">
    <property type="entry name" value="AAA_22"/>
</dbReference>
<dbReference type="Pfam" id="PF13401">
    <property type="entry name" value="AAA_22"/>
    <property type="match status" value="1"/>
</dbReference>
<name>A0AAV3U8P6_9ALTE</name>
<feature type="region of interest" description="Disordered" evidence="1">
    <location>
        <begin position="334"/>
        <end position="353"/>
    </location>
</feature>
<dbReference type="AlphaFoldDB" id="A0AAV3U8P6"/>
<accession>A0AAV3U8P6</accession>
<comment type="caution">
    <text evidence="3">The sequence shown here is derived from an EMBL/GenBank/DDBJ whole genome shotgun (WGS) entry which is preliminary data.</text>
</comment>
<dbReference type="EMBL" id="BAABLX010000077">
    <property type="protein sequence ID" value="GAA4958864.1"/>
    <property type="molecule type" value="Genomic_DNA"/>
</dbReference>
<dbReference type="RefSeq" id="WP_345427502.1">
    <property type="nucleotide sequence ID" value="NZ_AP031496.1"/>
</dbReference>
<feature type="domain" description="ORC1/DEAH AAA+ ATPase" evidence="2">
    <location>
        <begin position="43"/>
        <end position="193"/>
    </location>
</feature>
<gene>
    <name evidence="3" type="ORF">GCM10025791_44570</name>
</gene>
<keyword evidence="4" id="KW-1185">Reference proteome</keyword>
<dbReference type="GO" id="GO:0005524">
    <property type="term" value="F:ATP binding"/>
    <property type="evidence" value="ECO:0007669"/>
    <property type="project" value="UniProtKB-KW"/>
</dbReference>
<proteinExistence type="predicted"/>
<protein>
    <submittedName>
        <fullName evidence="3">ATP-binding protein</fullName>
    </submittedName>
</protein>
<dbReference type="Gene3D" id="3.40.50.300">
    <property type="entry name" value="P-loop containing nucleotide triphosphate hydrolases"/>
    <property type="match status" value="1"/>
</dbReference>
<dbReference type="GO" id="GO:0016887">
    <property type="term" value="F:ATP hydrolysis activity"/>
    <property type="evidence" value="ECO:0007669"/>
    <property type="project" value="InterPro"/>
</dbReference>
<reference evidence="4" key="1">
    <citation type="journal article" date="2019" name="Int. J. Syst. Evol. Microbiol.">
        <title>The Global Catalogue of Microorganisms (GCM) 10K type strain sequencing project: providing services to taxonomists for standard genome sequencing and annotation.</title>
        <authorList>
            <consortium name="The Broad Institute Genomics Platform"/>
            <consortium name="The Broad Institute Genome Sequencing Center for Infectious Disease"/>
            <person name="Wu L."/>
            <person name="Ma J."/>
        </authorList>
    </citation>
    <scope>NUCLEOTIDE SEQUENCE [LARGE SCALE GENOMIC DNA]</scope>
    <source>
        <strain evidence="4">JCM 19134</strain>
    </source>
</reference>
<evidence type="ECO:0000313" key="4">
    <source>
        <dbReference type="Proteomes" id="UP001409585"/>
    </source>
</evidence>
<evidence type="ECO:0000259" key="2">
    <source>
        <dbReference type="Pfam" id="PF13401"/>
    </source>
</evidence>
<evidence type="ECO:0000256" key="1">
    <source>
        <dbReference type="SAM" id="MobiDB-lite"/>
    </source>
</evidence>